<gene>
    <name evidence="1" type="ORF">A6R68_04974</name>
</gene>
<protein>
    <submittedName>
        <fullName evidence="1">Uncharacterized protein</fullName>
    </submittedName>
</protein>
<dbReference type="AlphaFoldDB" id="A0A1A6GMB1"/>
<name>A0A1A6GMB1_NEOLE</name>
<feature type="non-terminal residue" evidence="1">
    <location>
        <position position="96"/>
    </location>
</feature>
<accession>A0A1A6GMB1</accession>
<organism evidence="1 2">
    <name type="scientific">Neotoma lepida</name>
    <name type="common">Desert woodrat</name>
    <dbReference type="NCBI Taxonomy" id="56216"/>
    <lineage>
        <taxon>Eukaryota</taxon>
        <taxon>Metazoa</taxon>
        <taxon>Chordata</taxon>
        <taxon>Craniata</taxon>
        <taxon>Vertebrata</taxon>
        <taxon>Euteleostomi</taxon>
        <taxon>Mammalia</taxon>
        <taxon>Eutheria</taxon>
        <taxon>Euarchontoglires</taxon>
        <taxon>Glires</taxon>
        <taxon>Rodentia</taxon>
        <taxon>Myomorpha</taxon>
        <taxon>Muroidea</taxon>
        <taxon>Cricetidae</taxon>
        <taxon>Neotominae</taxon>
        <taxon>Neotoma</taxon>
    </lineage>
</organism>
<keyword evidence="2" id="KW-1185">Reference proteome</keyword>
<evidence type="ECO:0000313" key="2">
    <source>
        <dbReference type="Proteomes" id="UP000092124"/>
    </source>
</evidence>
<comment type="caution">
    <text evidence="1">The sequence shown here is derived from an EMBL/GenBank/DDBJ whole genome shotgun (WGS) entry which is preliminary data.</text>
</comment>
<dbReference type="Proteomes" id="UP000092124">
    <property type="component" value="Unassembled WGS sequence"/>
</dbReference>
<proteinExistence type="predicted"/>
<reference evidence="1 2" key="1">
    <citation type="submission" date="2016-06" db="EMBL/GenBank/DDBJ databases">
        <title>The Draft Genome Sequence and Annotation of the Desert Woodrat Neotoma lepida.</title>
        <authorList>
            <person name="Campbell M."/>
            <person name="Oakeson K.F."/>
            <person name="Yandell M."/>
            <person name="Halpert J.R."/>
            <person name="Dearing D."/>
        </authorList>
    </citation>
    <scope>NUCLEOTIDE SEQUENCE [LARGE SCALE GENOMIC DNA]</scope>
    <source>
        <strain evidence="1">417</strain>
        <tissue evidence="1">Liver</tissue>
    </source>
</reference>
<dbReference type="EMBL" id="LZPO01087239">
    <property type="protein sequence ID" value="OBS66482.1"/>
    <property type="molecule type" value="Genomic_DNA"/>
</dbReference>
<feature type="non-terminal residue" evidence="1">
    <location>
        <position position="1"/>
    </location>
</feature>
<evidence type="ECO:0000313" key="1">
    <source>
        <dbReference type="EMBL" id="OBS66482.1"/>
    </source>
</evidence>
<sequence>PTIKSPSPSKHFIRDTNQQILVLQGSTLVAVPDKRGKRGGPGPGPAPLQGDCLAPPFSATVGKPRQPVGVTKELGKQKNTQFEFVDANVDLREIED</sequence>
<dbReference type="OrthoDB" id="9449069at2759"/>